<feature type="transmembrane region" description="Helical" evidence="6">
    <location>
        <begin position="80"/>
        <end position="99"/>
    </location>
</feature>
<sequence length="569" mass="64797">MGDIAFYTLFGDVYNSNLLGLFTEDFLTLFSMGLHHKALLPLQILLSVFLAIVCVFLYVRGLKKLERILNTNTKTSFLEVGGLLAFLSVLIVVSINSAFSFKGLSLDKSAHFPTNKFLRTITPSSFHALYNLAKISTKMPKFADFTPKSLETILHERLTNEPYNLKALLTHHSTSQASEKIEQVFFIVAESLSDYYFESLNGVVLAQKLQVLLKEDNVYSFKPKHFIQGTDRTIKTIGLLVSGLYPFSETLMSRMASVKPLETALALQVKPLGYSTNFFYGGSSNWQNLEKFVLAQGFDKLFYYSNIEPYYNKHASLYPQPASNNYGFHDNVLFDYILDTISNNQKSFNMILTLSNHDTYNLNLKAFKGDLEVPLDKMAQSITNASDLQSMGTRFWSSSVLAHFIKRAKEKFPKALFIITGDHFDRNFQMAKGHLETNHTIPLIVVAPKSVRLYPQQTLGTHMDLIATILELLTPKNQSYLSFSKPLFSTNNTLKEFNSAMGDNAMAMMFKNQLSFYEPSTSWQCSMSPHHFELLDSCLDLEELQHYEKDFLKLKENQALSWHIFKHGF</sequence>
<organism evidence="8 9">
    <name type="scientific">Helicobacter cetorum (strain ATCC BAA-429 / MIT 00-7128)</name>
    <dbReference type="NCBI Taxonomy" id="182217"/>
    <lineage>
        <taxon>Bacteria</taxon>
        <taxon>Pseudomonadati</taxon>
        <taxon>Campylobacterota</taxon>
        <taxon>Epsilonproteobacteria</taxon>
        <taxon>Campylobacterales</taxon>
        <taxon>Helicobacteraceae</taxon>
        <taxon>Helicobacter</taxon>
    </lineage>
</organism>
<keyword evidence="5 6" id="KW-0472">Membrane</keyword>
<dbReference type="InterPro" id="IPR050448">
    <property type="entry name" value="OpgB/LTA_synthase_biosynth"/>
</dbReference>
<dbReference type="Proteomes" id="UP000005010">
    <property type="component" value="Chromosome"/>
</dbReference>
<proteinExistence type="predicted"/>
<gene>
    <name evidence="8" type="ordered locus">HCW_03255</name>
</gene>
<dbReference type="eggNOG" id="COG1368">
    <property type="taxonomic scope" value="Bacteria"/>
</dbReference>
<dbReference type="GO" id="GO:0005886">
    <property type="term" value="C:plasma membrane"/>
    <property type="evidence" value="ECO:0007669"/>
    <property type="project" value="UniProtKB-SubCell"/>
</dbReference>
<evidence type="ECO:0000256" key="6">
    <source>
        <dbReference type="SAM" id="Phobius"/>
    </source>
</evidence>
<dbReference type="InterPro" id="IPR000917">
    <property type="entry name" value="Sulfatase_N"/>
</dbReference>
<keyword evidence="4 6" id="KW-1133">Transmembrane helix</keyword>
<accession>I0ELW3</accession>
<evidence type="ECO:0000256" key="2">
    <source>
        <dbReference type="ARBA" id="ARBA00022475"/>
    </source>
</evidence>
<evidence type="ECO:0000256" key="3">
    <source>
        <dbReference type="ARBA" id="ARBA00022692"/>
    </source>
</evidence>
<feature type="transmembrane region" description="Helical" evidence="6">
    <location>
        <begin position="38"/>
        <end position="59"/>
    </location>
</feature>
<comment type="subcellular location">
    <subcellularLocation>
        <location evidence="1">Cell membrane</location>
        <topology evidence="1">Multi-pass membrane protein</topology>
    </subcellularLocation>
</comment>
<evidence type="ECO:0000256" key="4">
    <source>
        <dbReference type="ARBA" id="ARBA00022989"/>
    </source>
</evidence>
<dbReference type="PANTHER" id="PTHR47371">
    <property type="entry name" value="LIPOTEICHOIC ACID SYNTHASE"/>
    <property type="match status" value="1"/>
</dbReference>
<name>I0ELW3_HELC0</name>
<keyword evidence="3 6" id="KW-0812">Transmembrane</keyword>
<evidence type="ECO:0000256" key="1">
    <source>
        <dbReference type="ARBA" id="ARBA00004651"/>
    </source>
</evidence>
<dbReference type="RefSeq" id="WP_014660803.1">
    <property type="nucleotide sequence ID" value="NC_017737.1"/>
</dbReference>
<evidence type="ECO:0000256" key="5">
    <source>
        <dbReference type="ARBA" id="ARBA00023136"/>
    </source>
</evidence>
<dbReference type="PATRIC" id="fig|182217.3.peg.697"/>
<dbReference type="EMBL" id="CP003479">
    <property type="protein sequence ID" value="AFI03932.1"/>
    <property type="molecule type" value="Genomic_DNA"/>
</dbReference>
<dbReference type="InterPro" id="IPR017850">
    <property type="entry name" value="Alkaline_phosphatase_core_sf"/>
</dbReference>
<dbReference type="Gene3D" id="3.40.720.10">
    <property type="entry name" value="Alkaline Phosphatase, subunit A"/>
    <property type="match status" value="1"/>
</dbReference>
<dbReference type="STRING" id="182217.HCW_03255"/>
<protein>
    <submittedName>
        <fullName evidence="8">Putative sulfatase</fullName>
    </submittedName>
</protein>
<dbReference type="Gene3D" id="3.30.1120.80">
    <property type="match status" value="1"/>
</dbReference>
<evidence type="ECO:0000313" key="8">
    <source>
        <dbReference type="EMBL" id="AFI03932.1"/>
    </source>
</evidence>
<evidence type="ECO:0000259" key="7">
    <source>
        <dbReference type="Pfam" id="PF00884"/>
    </source>
</evidence>
<feature type="domain" description="Sulfatase N-terminal" evidence="7">
    <location>
        <begin position="184"/>
        <end position="473"/>
    </location>
</feature>
<keyword evidence="9" id="KW-1185">Reference proteome</keyword>
<dbReference type="PANTHER" id="PTHR47371:SF3">
    <property type="entry name" value="PHOSPHOGLYCEROL TRANSFERASE I"/>
    <property type="match status" value="1"/>
</dbReference>
<dbReference type="AlphaFoldDB" id="I0ELW3"/>
<dbReference type="HOGENOM" id="CLU_027564_0_0_7"/>
<dbReference type="Pfam" id="PF00884">
    <property type="entry name" value="Sulfatase"/>
    <property type="match status" value="1"/>
</dbReference>
<evidence type="ECO:0000313" key="9">
    <source>
        <dbReference type="Proteomes" id="UP000005010"/>
    </source>
</evidence>
<reference evidence="9" key="1">
    <citation type="submission" date="2012-04" db="EMBL/GenBank/DDBJ databases">
        <title>Complete genome sequence of Helicobacter cetorum strain MIT 00-7128.</title>
        <authorList>
            <person name="Kersulyte D."/>
            <person name="Berg D.E."/>
        </authorList>
    </citation>
    <scope>NUCLEOTIDE SEQUENCE [LARGE SCALE GENOMIC DNA]</scope>
    <source>
        <strain evidence="9">MIT 00-7128</strain>
    </source>
</reference>
<dbReference type="KEGG" id="hce:HCW_03255"/>
<keyword evidence="2" id="KW-1003">Cell membrane</keyword>
<dbReference type="SUPFAM" id="SSF53649">
    <property type="entry name" value="Alkaline phosphatase-like"/>
    <property type="match status" value="1"/>
</dbReference>